<gene>
    <name evidence="2" type="ORF">GCM10009760_27560</name>
</gene>
<keyword evidence="1" id="KW-1133">Transmembrane helix</keyword>
<proteinExistence type="predicted"/>
<protein>
    <submittedName>
        <fullName evidence="2">Uncharacterized protein</fullName>
    </submittedName>
</protein>
<keyword evidence="1" id="KW-0472">Membrane</keyword>
<keyword evidence="3" id="KW-1185">Reference proteome</keyword>
<organism evidence="2 3">
    <name type="scientific">Kitasatospora kazusensis</name>
    <dbReference type="NCBI Taxonomy" id="407974"/>
    <lineage>
        <taxon>Bacteria</taxon>
        <taxon>Bacillati</taxon>
        <taxon>Actinomycetota</taxon>
        <taxon>Actinomycetes</taxon>
        <taxon>Kitasatosporales</taxon>
        <taxon>Streptomycetaceae</taxon>
        <taxon>Kitasatospora</taxon>
    </lineage>
</organism>
<evidence type="ECO:0000256" key="1">
    <source>
        <dbReference type="SAM" id="Phobius"/>
    </source>
</evidence>
<name>A0ABP5L9M1_9ACTN</name>
<sequence length="100" mass="10159">MILSIAAASGIGMASSPQSSQGGLAYLVAGLPGLAFGLLRATNFRGVVTRQYAQQVAYRARLPKVLRWVSPPAARPGVQRVVGAAIAIGSSALIVAGLLS</sequence>
<evidence type="ECO:0000313" key="3">
    <source>
        <dbReference type="Proteomes" id="UP001422759"/>
    </source>
</evidence>
<accession>A0ABP5L9M1</accession>
<reference evidence="3" key="1">
    <citation type="journal article" date="2019" name="Int. J. Syst. Evol. Microbiol.">
        <title>The Global Catalogue of Microorganisms (GCM) 10K type strain sequencing project: providing services to taxonomists for standard genome sequencing and annotation.</title>
        <authorList>
            <consortium name="The Broad Institute Genomics Platform"/>
            <consortium name="The Broad Institute Genome Sequencing Center for Infectious Disease"/>
            <person name="Wu L."/>
            <person name="Ma J."/>
        </authorList>
    </citation>
    <scope>NUCLEOTIDE SEQUENCE [LARGE SCALE GENOMIC DNA]</scope>
    <source>
        <strain evidence="3">JCM 14560</strain>
    </source>
</reference>
<keyword evidence="1" id="KW-0812">Transmembrane</keyword>
<feature type="transmembrane region" description="Helical" evidence="1">
    <location>
        <begin position="24"/>
        <end position="41"/>
    </location>
</feature>
<comment type="caution">
    <text evidence="2">The sequence shown here is derived from an EMBL/GenBank/DDBJ whole genome shotgun (WGS) entry which is preliminary data.</text>
</comment>
<evidence type="ECO:0000313" key="2">
    <source>
        <dbReference type="EMBL" id="GAA2142448.1"/>
    </source>
</evidence>
<dbReference type="Proteomes" id="UP001422759">
    <property type="component" value="Unassembled WGS sequence"/>
</dbReference>
<dbReference type="EMBL" id="BAAANT010000013">
    <property type="protein sequence ID" value="GAA2142448.1"/>
    <property type="molecule type" value="Genomic_DNA"/>
</dbReference>
<feature type="transmembrane region" description="Helical" evidence="1">
    <location>
        <begin position="81"/>
        <end position="99"/>
    </location>
</feature>